<feature type="chain" id="PRO_5039039731" description="Secreted protein" evidence="1">
    <location>
        <begin position="19"/>
        <end position="158"/>
    </location>
</feature>
<reference evidence="3" key="1">
    <citation type="submission" date="2017-07" db="EMBL/GenBank/DDBJ databases">
        <title>Comparative genome mining reveals phylogenetic distribution patterns of secondary metabolites in Amycolatopsis.</title>
        <authorList>
            <person name="Adamek M."/>
            <person name="Alanjary M."/>
            <person name="Sales-Ortells H."/>
            <person name="Goodfellow M."/>
            <person name="Bull A.T."/>
            <person name="Kalinowski J."/>
            <person name="Ziemert N."/>
        </authorList>
    </citation>
    <scope>NUCLEOTIDE SEQUENCE [LARGE SCALE GENOMIC DNA]</scope>
    <source>
        <strain evidence="3">H5</strain>
    </source>
</reference>
<evidence type="ECO:0008006" key="4">
    <source>
        <dbReference type="Google" id="ProtNLM"/>
    </source>
</evidence>
<proteinExistence type="predicted"/>
<sequence length="158" mass="15768">MRCIPWIALAAAVTAGCAGPGAGPEVACPAIGYLTGISLTIPQPAGISRATLDACWRGQCVTREVVLGPDTTSVASPCTGGPDSACAASMVPTGGLRGFAEVPGLPAEPVRVTVRFDDGKPHTADITPAYSEPHGAACGKVGPQAQLVAGPDHELRAA</sequence>
<gene>
    <name evidence="2" type="ORF">CF165_01050</name>
</gene>
<evidence type="ECO:0000313" key="2">
    <source>
        <dbReference type="EMBL" id="OXM71674.1"/>
    </source>
</evidence>
<dbReference type="EMBL" id="NMUL01000001">
    <property type="protein sequence ID" value="OXM71674.1"/>
    <property type="molecule type" value="Genomic_DNA"/>
</dbReference>
<name>A0A229TL64_9PSEU</name>
<organism evidence="2 3">
    <name type="scientific">Amycolatopsis vastitatis</name>
    <dbReference type="NCBI Taxonomy" id="1905142"/>
    <lineage>
        <taxon>Bacteria</taxon>
        <taxon>Bacillati</taxon>
        <taxon>Actinomycetota</taxon>
        <taxon>Actinomycetes</taxon>
        <taxon>Pseudonocardiales</taxon>
        <taxon>Pseudonocardiaceae</taxon>
        <taxon>Amycolatopsis</taxon>
    </lineage>
</organism>
<dbReference type="RefSeq" id="WP_093945485.1">
    <property type="nucleotide sequence ID" value="NZ_NMUL01000001.1"/>
</dbReference>
<dbReference type="AlphaFoldDB" id="A0A229TL64"/>
<keyword evidence="1" id="KW-0732">Signal</keyword>
<evidence type="ECO:0000313" key="3">
    <source>
        <dbReference type="Proteomes" id="UP000215199"/>
    </source>
</evidence>
<protein>
    <recommendedName>
        <fullName evidence="4">Secreted protein</fullName>
    </recommendedName>
</protein>
<comment type="caution">
    <text evidence="2">The sequence shown here is derived from an EMBL/GenBank/DDBJ whole genome shotgun (WGS) entry which is preliminary data.</text>
</comment>
<evidence type="ECO:0000256" key="1">
    <source>
        <dbReference type="SAM" id="SignalP"/>
    </source>
</evidence>
<feature type="signal peptide" evidence="1">
    <location>
        <begin position="1"/>
        <end position="18"/>
    </location>
</feature>
<dbReference type="PROSITE" id="PS51257">
    <property type="entry name" value="PROKAR_LIPOPROTEIN"/>
    <property type="match status" value="1"/>
</dbReference>
<accession>A0A229TL64</accession>
<keyword evidence="3" id="KW-1185">Reference proteome</keyword>
<dbReference type="OrthoDB" id="3828886at2"/>
<dbReference type="Proteomes" id="UP000215199">
    <property type="component" value="Unassembled WGS sequence"/>
</dbReference>